<name>A0A347TKL9_9BACT</name>
<organism evidence="1 4">
    <name type="scientific">Malaciobacter marinus</name>
    <dbReference type="NCBI Taxonomy" id="505249"/>
    <lineage>
        <taxon>Bacteria</taxon>
        <taxon>Pseudomonadati</taxon>
        <taxon>Campylobacterota</taxon>
        <taxon>Epsilonproteobacteria</taxon>
        <taxon>Campylobacterales</taxon>
        <taxon>Arcobacteraceae</taxon>
        <taxon>Malaciobacter</taxon>
    </lineage>
</organism>
<reference evidence="2" key="2">
    <citation type="submission" date="2017-09" db="EMBL/GenBank/DDBJ databases">
        <authorList>
            <person name="Perez-Cataluna A."/>
            <person name="Figueras M.J."/>
            <person name="Salas-Masso N."/>
        </authorList>
    </citation>
    <scope>NUCLEOTIDE SEQUENCE</scope>
    <source>
        <strain evidence="2">CECT 7727</strain>
    </source>
</reference>
<evidence type="ECO:0000313" key="2">
    <source>
        <dbReference type="EMBL" id="PHO14811.1"/>
    </source>
</evidence>
<sequence>MDELNFSSQDERLRYLKEKEIERSRKLNNAKKNIGITLTFKAWEVDRIQRKSKVIKKLYGVKRSDVLKKVLLNLDDEDLINFLGMNRNKK</sequence>
<dbReference type="RefSeq" id="WP_099311485.1">
    <property type="nucleotide sequence ID" value="NZ_CP032101.1"/>
</dbReference>
<proteinExistence type="predicted"/>
<gene>
    <name evidence="1" type="ORF">AMRN_1411</name>
    <name evidence="2" type="ORF">CPH92_09500</name>
</gene>
<reference evidence="3" key="1">
    <citation type="submission" date="2017-09" db="EMBL/GenBank/DDBJ databases">
        <title>Arcobacter canalis sp. nov., a new species isolated from a water canal contaminated with urban sewage.</title>
        <authorList>
            <person name="Perez-Cataluna A."/>
            <person name="Salas-Masso N."/>
            <person name="Figueras M.J."/>
        </authorList>
    </citation>
    <scope>NUCLEOTIDE SEQUENCE [LARGE SCALE GENOMIC DNA]</scope>
    <source>
        <strain evidence="3">CECT 7727</strain>
    </source>
</reference>
<dbReference type="KEGG" id="amar:AMRN_1411"/>
<reference evidence="1 4" key="3">
    <citation type="submission" date="2018-08" db="EMBL/GenBank/DDBJ databases">
        <title>Complete genome of the Arcobacter marinus type strain JCM 15502.</title>
        <authorList>
            <person name="Miller W.G."/>
            <person name="Yee E."/>
            <person name="Huynh S."/>
            <person name="Parker C.T."/>
        </authorList>
    </citation>
    <scope>NUCLEOTIDE SEQUENCE [LARGE SCALE GENOMIC DNA]</scope>
    <source>
        <strain evidence="1 4">JCM 15502</strain>
    </source>
</reference>
<evidence type="ECO:0000313" key="3">
    <source>
        <dbReference type="Proteomes" id="UP000224740"/>
    </source>
</evidence>
<dbReference type="EMBL" id="NXAO01000046">
    <property type="protein sequence ID" value="PHO14811.1"/>
    <property type="molecule type" value="Genomic_DNA"/>
</dbReference>
<dbReference type="EMBL" id="CP032101">
    <property type="protein sequence ID" value="AXX87147.1"/>
    <property type="molecule type" value="Genomic_DNA"/>
</dbReference>
<dbReference type="AlphaFoldDB" id="A0A347TKL9"/>
<accession>A0A347TKL9</accession>
<keyword evidence="3" id="KW-1185">Reference proteome</keyword>
<dbReference type="Proteomes" id="UP000224740">
    <property type="component" value="Unassembled WGS sequence"/>
</dbReference>
<dbReference type="Proteomes" id="UP000264693">
    <property type="component" value="Chromosome"/>
</dbReference>
<protein>
    <submittedName>
        <fullName evidence="1">Uncharacterized protein</fullName>
    </submittedName>
</protein>
<evidence type="ECO:0000313" key="1">
    <source>
        <dbReference type="EMBL" id="AXX87147.1"/>
    </source>
</evidence>
<evidence type="ECO:0000313" key="4">
    <source>
        <dbReference type="Proteomes" id="UP000264693"/>
    </source>
</evidence>